<dbReference type="SMART" id="SM00399">
    <property type="entry name" value="ZnF_C4"/>
    <property type="match status" value="1"/>
</dbReference>
<evidence type="ECO:0000256" key="4">
    <source>
        <dbReference type="ARBA" id="ARBA00022771"/>
    </source>
</evidence>
<keyword evidence="10 11" id="KW-0539">Nucleus</keyword>
<comment type="subcellular location">
    <subcellularLocation>
        <location evidence="1 11">Nucleus</location>
    </subcellularLocation>
</comment>
<accession>A0AA36CKK4</accession>
<reference evidence="15" key="1">
    <citation type="submission" date="2023-06" db="EMBL/GenBank/DDBJ databases">
        <authorList>
            <person name="Delattre M."/>
        </authorList>
    </citation>
    <scope>NUCLEOTIDE SEQUENCE</scope>
    <source>
        <strain evidence="15">AF72</strain>
    </source>
</reference>
<dbReference type="Gene3D" id="1.10.565.10">
    <property type="entry name" value="Retinoid X Receptor"/>
    <property type="match status" value="1"/>
</dbReference>
<evidence type="ECO:0000256" key="11">
    <source>
        <dbReference type="RuleBase" id="RU004334"/>
    </source>
</evidence>
<evidence type="ECO:0000256" key="10">
    <source>
        <dbReference type="ARBA" id="ARBA00023242"/>
    </source>
</evidence>
<dbReference type="PROSITE" id="PS51030">
    <property type="entry name" value="NUCLEAR_REC_DBD_2"/>
    <property type="match status" value="1"/>
</dbReference>
<evidence type="ECO:0000313" key="15">
    <source>
        <dbReference type="EMBL" id="CAJ0570258.1"/>
    </source>
</evidence>
<dbReference type="GO" id="GO:0008270">
    <property type="term" value="F:zinc ion binding"/>
    <property type="evidence" value="ECO:0007669"/>
    <property type="project" value="UniProtKB-KW"/>
</dbReference>
<dbReference type="PRINTS" id="PR00545">
    <property type="entry name" value="RETINOIDXR"/>
</dbReference>
<name>A0AA36CKK4_9BILA</name>
<gene>
    <name evidence="15" type="ORF">MSPICULIGERA_LOCUS8702</name>
</gene>
<feature type="region of interest" description="Disordered" evidence="12">
    <location>
        <begin position="437"/>
        <end position="460"/>
    </location>
</feature>
<dbReference type="Proteomes" id="UP001177023">
    <property type="component" value="Unassembled WGS sequence"/>
</dbReference>
<dbReference type="GO" id="GO:0003707">
    <property type="term" value="F:nuclear steroid receptor activity"/>
    <property type="evidence" value="ECO:0007669"/>
    <property type="project" value="InterPro"/>
</dbReference>
<dbReference type="InterPro" id="IPR001628">
    <property type="entry name" value="Znf_hrmn_rcpt"/>
</dbReference>
<dbReference type="InterPro" id="IPR013088">
    <property type="entry name" value="Znf_NHR/GATA"/>
</dbReference>
<dbReference type="InterPro" id="IPR050274">
    <property type="entry name" value="Nuclear_hormone_rcpt_NR2"/>
</dbReference>
<dbReference type="InterPro" id="IPR049636">
    <property type="entry name" value="HNF4-like_DBD"/>
</dbReference>
<keyword evidence="16" id="KW-1185">Reference proteome</keyword>
<evidence type="ECO:0000256" key="9">
    <source>
        <dbReference type="ARBA" id="ARBA00023170"/>
    </source>
</evidence>
<dbReference type="GO" id="GO:0000978">
    <property type="term" value="F:RNA polymerase II cis-regulatory region sequence-specific DNA binding"/>
    <property type="evidence" value="ECO:0007669"/>
    <property type="project" value="InterPro"/>
</dbReference>
<dbReference type="PRINTS" id="PR00398">
    <property type="entry name" value="STRDHORMONER"/>
</dbReference>
<comment type="caution">
    <text evidence="15">The sequence shown here is derived from an EMBL/GenBank/DDBJ whole genome shotgun (WGS) entry which is preliminary data.</text>
</comment>
<evidence type="ECO:0000259" key="14">
    <source>
        <dbReference type="PROSITE" id="PS51843"/>
    </source>
</evidence>
<dbReference type="Pfam" id="PF00105">
    <property type="entry name" value="zf-C4"/>
    <property type="match status" value="1"/>
</dbReference>
<keyword evidence="8 11" id="KW-0804">Transcription</keyword>
<keyword evidence="5 11" id="KW-0862">Zinc</keyword>
<feature type="domain" description="Nuclear receptor" evidence="13">
    <location>
        <begin position="55"/>
        <end position="130"/>
    </location>
</feature>
<sequence>MNILLDQLLARPPPIEQRSIFADALSPGMLSVFDNDGQGPSRSPEEETEVKPSPGILCEVCGDFATGRHYGAIACNGCKGFFRRTIRRGYKYTCRFSSTCVIEKHNRAVCRFCRYTRCTRAGMRVEAVQHERDSIGKRPKPGPLRRTVSEKPRISVDESRASTSRNSTPEFDGKGRDWNSPKFLLDQLLSSENSIQNMRESVIKETSRAKFQKNSEASPTTPRTADIDDIFISLYTQLQLVIVWARTLGPFEALSTDDQKCLLKNFAAQHVVLCVAYRSMDGGDFLKLLNDSCIPRPKAGGQAITDIYFRDCERVMDQLVAPMRTLQMDDVEFVAMKTSVLFDPVAKGLSKEASTKVLACRRQVYAALESYVKKKNPEDKARLGDITFSILTPLQSIANVLSEDILVTKLSGAAVIDQLMEELILSDAEEQKCIKARREDLKSEASVSTTSPDSPPEMTETAHIHANPFARSAVDLTPGPSAPLHHPFSLNHHNHPTHFLPDPTPQLPANNIQAPTFFNSSPQWNNDSKMYF</sequence>
<dbReference type="PROSITE" id="PS00031">
    <property type="entry name" value="NUCLEAR_REC_DBD_1"/>
    <property type="match status" value="1"/>
</dbReference>
<feature type="region of interest" description="Disordered" evidence="12">
    <location>
        <begin position="129"/>
        <end position="177"/>
    </location>
</feature>
<keyword evidence="6 11" id="KW-0805">Transcription regulation</keyword>
<dbReference type="CDD" id="cd06960">
    <property type="entry name" value="NR_DBD_HNF4A"/>
    <property type="match status" value="1"/>
</dbReference>
<feature type="compositionally biased region" description="Basic and acidic residues" evidence="12">
    <location>
        <begin position="147"/>
        <end position="160"/>
    </location>
</feature>
<dbReference type="InterPro" id="IPR000003">
    <property type="entry name" value="Retinoid-X_rcpt/HNF4"/>
</dbReference>
<dbReference type="Pfam" id="PF00104">
    <property type="entry name" value="Hormone_recep"/>
    <property type="match status" value="1"/>
</dbReference>
<evidence type="ECO:0000256" key="3">
    <source>
        <dbReference type="ARBA" id="ARBA00022723"/>
    </source>
</evidence>
<keyword evidence="3 11" id="KW-0479">Metal-binding</keyword>
<keyword evidence="7 11" id="KW-0238">DNA-binding</keyword>
<feature type="non-terminal residue" evidence="15">
    <location>
        <position position="1"/>
    </location>
</feature>
<dbReference type="InterPro" id="IPR000536">
    <property type="entry name" value="Nucl_hrmn_rcpt_lig-bd"/>
</dbReference>
<dbReference type="FunFam" id="3.30.50.10:FF:000030">
    <property type="entry name" value="Nuclear Hormone Receptor family"/>
    <property type="match status" value="1"/>
</dbReference>
<dbReference type="AlphaFoldDB" id="A0AA36CKK4"/>
<dbReference type="SUPFAM" id="SSF57716">
    <property type="entry name" value="Glucocorticoid receptor-like (DNA-binding domain)"/>
    <property type="match status" value="1"/>
</dbReference>
<keyword evidence="4 11" id="KW-0863">Zinc-finger</keyword>
<proteinExistence type="inferred from homology"/>
<dbReference type="PROSITE" id="PS51843">
    <property type="entry name" value="NR_LBD"/>
    <property type="match status" value="1"/>
</dbReference>
<keyword evidence="9 11" id="KW-0675">Receptor</keyword>
<feature type="domain" description="NR LBD" evidence="14">
    <location>
        <begin position="180"/>
        <end position="427"/>
    </location>
</feature>
<dbReference type="InterPro" id="IPR035500">
    <property type="entry name" value="NHR-like_dom_sf"/>
</dbReference>
<dbReference type="InterPro" id="IPR001723">
    <property type="entry name" value="Nuclear_hrmn_rcpt"/>
</dbReference>
<evidence type="ECO:0000256" key="12">
    <source>
        <dbReference type="SAM" id="MobiDB-lite"/>
    </source>
</evidence>
<evidence type="ECO:0000313" key="16">
    <source>
        <dbReference type="Proteomes" id="UP001177023"/>
    </source>
</evidence>
<evidence type="ECO:0000256" key="1">
    <source>
        <dbReference type="ARBA" id="ARBA00004123"/>
    </source>
</evidence>
<dbReference type="PANTHER" id="PTHR24083">
    <property type="entry name" value="NUCLEAR HORMONE RECEPTOR"/>
    <property type="match status" value="1"/>
</dbReference>
<dbReference type="Gene3D" id="3.30.50.10">
    <property type="entry name" value="Erythroid Transcription Factor GATA-1, subunit A"/>
    <property type="match status" value="1"/>
</dbReference>
<dbReference type="SUPFAM" id="SSF48508">
    <property type="entry name" value="Nuclear receptor ligand-binding domain"/>
    <property type="match status" value="1"/>
</dbReference>
<evidence type="ECO:0000256" key="6">
    <source>
        <dbReference type="ARBA" id="ARBA00023015"/>
    </source>
</evidence>
<dbReference type="PRINTS" id="PR00047">
    <property type="entry name" value="STROIDFINGER"/>
</dbReference>
<evidence type="ECO:0000259" key="13">
    <source>
        <dbReference type="PROSITE" id="PS51030"/>
    </source>
</evidence>
<dbReference type="EMBL" id="CATQJA010002278">
    <property type="protein sequence ID" value="CAJ0570258.1"/>
    <property type="molecule type" value="Genomic_DNA"/>
</dbReference>
<evidence type="ECO:0000256" key="5">
    <source>
        <dbReference type="ARBA" id="ARBA00022833"/>
    </source>
</evidence>
<evidence type="ECO:0000256" key="8">
    <source>
        <dbReference type="ARBA" id="ARBA00023163"/>
    </source>
</evidence>
<organism evidence="15 16">
    <name type="scientific">Mesorhabditis spiculigera</name>
    <dbReference type="NCBI Taxonomy" id="96644"/>
    <lineage>
        <taxon>Eukaryota</taxon>
        <taxon>Metazoa</taxon>
        <taxon>Ecdysozoa</taxon>
        <taxon>Nematoda</taxon>
        <taxon>Chromadorea</taxon>
        <taxon>Rhabditida</taxon>
        <taxon>Rhabditina</taxon>
        <taxon>Rhabditomorpha</taxon>
        <taxon>Rhabditoidea</taxon>
        <taxon>Rhabditidae</taxon>
        <taxon>Mesorhabditinae</taxon>
        <taxon>Mesorhabditis</taxon>
    </lineage>
</organism>
<dbReference type="SMART" id="SM00430">
    <property type="entry name" value="HOLI"/>
    <property type="match status" value="1"/>
</dbReference>
<protein>
    <submittedName>
        <fullName evidence="15">Uncharacterized protein</fullName>
    </submittedName>
</protein>
<comment type="similarity">
    <text evidence="2 11">Belongs to the nuclear hormone receptor family.</text>
</comment>
<evidence type="ECO:0000256" key="2">
    <source>
        <dbReference type="ARBA" id="ARBA00005993"/>
    </source>
</evidence>
<evidence type="ECO:0000256" key="7">
    <source>
        <dbReference type="ARBA" id="ARBA00023125"/>
    </source>
</evidence>
<dbReference type="GO" id="GO:0005634">
    <property type="term" value="C:nucleus"/>
    <property type="evidence" value="ECO:0007669"/>
    <property type="project" value="UniProtKB-SubCell"/>
</dbReference>